<evidence type="ECO:0000313" key="5">
    <source>
        <dbReference type="EMBL" id="TWT76215.1"/>
    </source>
</evidence>
<keyword evidence="6" id="KW-1185">Reference proteome</keyword>
<dbReference type="PANTHER" id="PTHR11365:SF23">
    <property type="entry name" value="HYPOTHETICAL 5-OXOPROLINASE (EUROFUNG)-RELATED"/>
    <property type="match status" value="1"/>
</dbReference>
<dbReference type="Pfam" id="PF02538">
    <property type="entry name" value="Hydantoinase_B"/>
    <property type="match status" value="1"/>
</dbReference>
<dbReference type="Pfam" id="PF01968">
    <property type="entry name" value="Hydantoinase_A"/>
    <property type="match status" value="1"/>
</dbReference>
<gene>
    <name evidence="5" type="primary">apc3</name>
    <name evidence="5" type="ORF">CA13_67070</name>
</gene>
<dbReference type="AlphaFoldDB" id="A0A5C5YMX5"/>
<feature type="domain" description="Hydantoinase A/oxoprolinase" evidence="2">
    <location>
        <begin position="279"/>
        <end position="555"/>
    </location>
</feature>
<dbReference type="InterPro" id="IPR045079">
    <property type="entry name" value="Oxoprolinase-like"/>
</dbReference>
<comment type="similarity">
    <text evidence="1">Belongs to the oxoprolinase family.</text>
</comment>
<feature type="domain" description="Hydantoinase/oxoprolinase N-terminal" evidence="4">
    <location>
        <begin position="141"/>
        <end position="259"/>
    </location>
</feature>
<dbReference type="GO" id="GO:0006749">
    <property type="term" value="P:glutathione metabolic process"/>
    <property type="evidence" value="ECO:0007669"/>
    <property type="project" value="TreeGrafter"/>
</dbReference>
<dbReference type="EMBL" id="SJPJ01000002">
    <property type="protein sequence ID" value="TWT76215.1"/>
    <property type="molecule type" value="Genomic_DNA"/>
</dbReference>
<evidence type="ECO:0000259" key="2">
    <source>
        <dbReference type="Pfam" id="PF01968"/>
    </source>
</evidence>
<feature type="domain" description="Hydantoinase B/oxoprolinase" evidence="3">
    <location>
        <begin position="751"/>
        <end position="1263"/>
    </location>
</feature>
<keyword evidence="5" id="KW-0436">Ligase</keyword>
<sequence length="1265" mass="135716">MQTTTQVWADVGGTFTDCFVVSNDQRRSGKVLSSGVVRYGVLRYCVVTGTIFLQPDAAFDSLPDGFWNGVGVRLLQEDGSATELGTVTDFTASTSTIQLDRTTAPLCSDQVIELDPQMEAPVLATRLLLGIPLVTPLGPVDVRLGTTRGTNALLTRRGAETALLVTVGFADVLRIGEQNRPELFDLAIRKPSPLTEQTVEVFGRMDQHGNVIREIDEQRLRDDLRRLKQSGTESLAICLMHAHVNDTHERIVQEIACEEGFTQISRSSEVAPLIKLVSRAETTTLDAYLNPILADYVHRVSKQFGDQCHLQMMTSAGNLVIAESFRGRDSILSGPAGGVVALAHVARSAGTDAAIGLDMGGTSTDVSRFSGRVGRRFESTVAGIRVMTPMMDIRTVAAGGGSICDFVDGRLTVGPDSAGATPGPACYGRGGPLTVTDVNLLLDRLPADRFPFPLHRDAAQRRIDEIAAKLPAGKTPSTKKLAEGFLQIAVTHMAEAVRTVSTAEGNDVRNMSLVGFGGAAGQHLCRIAGALGMTSIVEHPDSSTLSALGMGLADIGRVVTRGVYEPFDDNTKAKIEGIAAELQKETLQLLTTEDQTASKPKFVFECDVRIVGTESSLPILAWPTESLVERFHEKHLQTFGYRRDQHAVELVAIRCEATLASNSISIAHAKTKAPSEISKTFRGMIDRVTLCIGDRIEAPAMVVSNDSTLIVESPWTGQVLEDGIITLTHPTESPTERTGKKTAEMESTGDDPVLLEVIARRLQGIADAMGETLRRTSVSVNVKERRDYSCAVFRGDGSLVANAPHVPVHLGAMGHTVRHLMKEYPVMFAGDCYLSNDPFSGGSHLPDVTSVTPVFCDPNRTSGNPDFFVASRAHHAEIGGRTPGSMPPDARSLAEEGVLIRSFSFVRDGVVSETALRNLLSSGPYPSRNPNENLSDISAQRAAGEEGVRGLVEMSRVYSVSEIDRYMGGLLAIAAETAGAWIETLPLDPMRFSDSLDDGTVIQVCISRSGERLTIDFTGTDPVHEFGFNATPAIVTAAVMYVVRCASRSNLPLCDGVTQNIDLVIPPGLLNPPKHEDAEQCAAVVAGNVETSQRVVDVLLGALHAAAASQGTMNNVLIGDESFGFYETVGGGSGATEWADGADAVHTHMTNTRITDPEVMEVRLPLRLHRFAIRHDSGGIGSCRGGHGIIREIEFRKPLTLSLITGRRTRSPYGIDGGQAGTPGKNLLIRDGKEVELPWATTTQVAKGDRLRLETPGGGGFGELR</sequence>
<evidence type="ECO:0000313" key="6">
    <source>
        <dbReference type="Proteomes" id="UP000315010"/>
    </source>
</evidence>
<evidence type="ECO:0000259" key="3">
    <source>
        <dbReference type="Pfam" id="PF02538"/>
    </source>
</evidence>
<dbReference type="RefSeq" id="WP_146404022.1">
    <property type="nucleotide sequence ID" value="NZ_SJPJ01000002.1"/>
</dbReference>
<name>A0A5C5YMX5_9BACT</name>
<dbReference type="InterPro" id="IPR008040">
    <property type="entry name" value="Hydant_A_N"/>
</dbReference>
<protein>
    <submittedName>
        <fullName evidence="5">Acetophenone carboxylase gamma subunit</fullName>
        <ecNumber evidence="5">6.4.1.8</ecNumber>
    </submittedName>
</protein>
<evidence type="ECO:0000259" key="4">
    <source>
        <dbReference type="Pfam" id="PF05378"/>
    </source>
</evidence>
<dbReference type="EC" id="6.4.1.8" evidence="5"/>
<reference evidence="5 6" key="1">
    <citation type="submission" date="2019-02" db="EMBL/GenBank/DDBJ databases">
        <title>Deep-cultivation of Planctomycetes and their phenomic and genomic characterization uncovers novel biology.</title>
        <authorList>
            <person name="Wiegand S."/>
            <person name="Jogler M."/>
            <person name="Boedeker C."/>
            <person name="Pinto D."/>
            <person name="Vollmers J."/>
            <person name="Rivas-Marin E."/>
            <person name="Kohn T."/>
            <person name="Peeters S.H."/>
            <person name="Heuer A."/>
            <person name="Rast P."/>
            <person name="Oberbeckmann S."/>
            <person name="Bunk B."/>
            <person name="Jeske O."/>
            <person name="Meyerdierks A."/>
            <person name="Storesund J.E."/>
            <person name="Kallscheuer N."/>
            <person name="Luecker S."/>
            <person name="Lage O.M."/>
            <person name="Pohl T."/>
            <person name="Merkel B.J."/>
            <person name="Hornburger P."/>
            <person name="Mueller R.-W."/>
            <person name="Bruemmer F."/>
            <person name="Labrenz M."/>
            <person name="Spormann A.M."/>
            <person name="Op Den Camp H."/>
            <person name="Overmann J."/>
            <person name="Amann R."/>
            <person name="Jetten M.S.M."/>
            <person name="Mascher T."/>
            <person name="Medema M.H."/>
            <person name="Devos D.P."/>
            <person name="Kaster A.-K."/>
            <person name="Ovreas L."/>
            <person name="Rohde M."/>
            <person name="Galperin M.Y."/>
            <person name="Jogler C."/>
        </authorList>
    </citation>
    <scope>NUCLEOTIDE SEQUENCE [LARGE SCALE GENOMIC DNA]</scope>
    <source>
        <strain evidence="5 6">CA13</strain>
    </source>
</reference>
<dbReference type="InterPro" id="IPR003692">
    <property type="entry name" value="Hydantoinase_B"/>
</dbReference>
<dbReference type="OrthoDB" id="9768323at2"/>
<comment type="caution">
    <text evidence="5">The sequence shown here is derived from an EMBL/GenBank/DDBJ whole genome shotgun (WGS) entry which is preliminary data.</text>
</comment>
<dbReference type="PANTHER" id="PTHR11365">
    <property type="entry name" value="5-OXOPROLINASE RELATED"/>
    <property type="match status" value="1"/>
</dbReference>
<dbReference type="GO" id="GO:0017168">
    <property type="term" value="F:5-oxoprolinase (ATP-hydrolyzing) activity"/>
    <property type="evidence" value="ECO:0007669"/>
    <property type="project" value="TreeGrafter"/>
</dbReference>
<dbReference type="GO" id="GO:0005829">
    <property type="term" value="C:cytosol"/>
    <property type="evidence" value="ECO:0007669"/>
    <property type="project" value="TreeGrafter"/>
</dbReference>
<dbReference type="Proteomes" id="UP000315010">
    <property type="component" value="Unassembled WGS sequence"/>
</dbReference>
<proteinExistence type="inferred from homology"/>
<dbReference type="GO" id="GO:0016874">
    <property type="term" value="F:ligase activity"/>
    <property type="evidence" value="ECO:0007669"/>
    <property type="project" value="UniProtKB-KW"/>
</dbReference>
<evidence type="ECO:0000256" key="1">
    <source>
        <dbReference type="ARBA" id="ARBA00010403"/>
    </source>
</evidence>
<accession>A0A5C5YMX5</accession>
<organism evidence="5 6">
    <name type="scientific">Novipirellula herctigrandis</name>
    <dbReference type="NCBI Taxonomy" id="2527986"/>
    <lineage>
        <taxon>Bacteria</taxon>
        <taxon>Pseudomonadati</taxon>
        <taxon>Planctomycetota</taxon>
        <taxon>Planctomycetia</taxon>
        <taxon>Pirellulales</taxon>
        <taxon>Pirellulaceae</taxon>
        <taxon>Novipirellula</taxon>
    </lineage>
</organism>
<dbReference type="Pfam" id="PF05378">
    <property type="entry name" value="Hydant_A_N"/>
    <property type="match status" value="1"/>
</dbReference>
<dbReference type="InterPro" id="IPR002821">
    <property type="entry name" value="Hydantoinase_A"/>
</dbReference>